<dbReference type="GO" id="GO:0005737">
    <property type="term" value="C:cytoplasm"/>
    <property type="evidence" value="ECO:0007669"/>
    <property type="project" value="TreeGrafter"/>
</dbReference>
<gene>
    <name evidence="2" type="ordered locus">Trebr_2085</name>
</gene>
<proteinExistence type="predicted"/>
<dbReference type="PANTHER" id="PTHR48094:SF12">
    <property type="entry name" value="PARKINSON DISEASE PROTEIN 7 HOMOLOG"/>
    <property type="match status" value="1"/>
</dbReference>
<name>F4LK38_TREBD</name>
<evidence type="ECO:0000259" key="1">
    <source>
        <dbReference type="Pfam" id="PF01965"/>
    </source>
</evidence>
<dbReference type="STRING" id="906968.Trebr_2085"/>
<protein>
    <submittedName>
        <fullName evidence="2">DJ-1 family protein</fullName>
    </submittedName>
</protein>
<dbReference type="Pfam" id="PF01965">
    <property type="entry name" value="DJ-1_PfpI"/>
    <property type="match status" value="1"/>
</dbReference>
<dbReference type="Proteomes" id="UP000006546">
    <property type="component" value="Chromosome"/>
</dbReference>
<dbReference type="InterPro" id="IPR029062">
    <property type="entry name" value="Class_I_gatase-like"/>
</dbReference>
<dbReference type="AlphaFoldDB" id="F4LK38"/>
<dbReference type="KEGG" id="tbe:Trebr_2085"/>
<dbReference type="InterPro" id="IPR006287">
    <property type="entry name" value="DJ-1"/>
</dbReference>
<dbReference type="InterPro" id="IPR002818">
    <property type="entry name" value="DJ-1/PfpI"/>
</dbReference>
<organism evidence="2 3">
    <name type="scientific">Treponema brennaborense (strain DSM 12168 / CIP 105900 / DD5/3)</name>
    <dbReference type="NCBI Taxonomy" id="906968"/>
    <lineage>
        <taxon>Bacteria</taxon>
        <taxon>Pseudomonadati</taxon>
        <taxon>Spirochaetota</taxon>
        <taxon>Spirochaetia</taxon>
        <taxon>Spirochaetales</taxon>
        <taxon>Treponemataceae</taxon>
        <taxon>Treponema</taxon>
    </lineage>
</organism>
<accession>F4LK38</accession>
<dbReference type="InterPro" id="IPR050325">
    <property type="entry name" value="Prot/Nucl_acid_deglycase"/>
</dbReference>
<dbReference type="HOGENOM" id="CLU_000445_44_2_12"/>
<dbReference type="EMBL" id="CP002696">
    <property type="protein sequence ID" value="AEE17500.1"/>
    <property type="molecule type" value="Genomic_DNA"/>
</dbReference>
<dbReference type="NCBIfam" id="TIGR01383">
    <property type="entry name" value="not_thiJ"/>
    <property type="match status" value="1"/>
</dbReference>
<dbReference type="RefSeq" id="WP_013759203.1">
    <property type="nucleotide sequence ID" value="NC_015500.1"/>
</dbReference>
<dbReference type="PANTHER" id="PTHR48094">
    <property type="entry name" value="PROTEIN/NUCLEIC ACID DEGLYCASE DJ-1-RELATED"/>
    <property type="match status" value="1"/>
</dbReference>
<dbReference type="eggNOG" id="COG0693">
    <property type="taxonomic scope" value="Bacteria"/>
</dbReference>
<feature type="domain" description="DJ-1/PfpI" evidence="1">
    <location>
        <begin position="2"/>
        <end position="176"/>
    </location>
</feature>
<keyword evidence="3" id="KW-1185">Reference proteome</keyword>
<evidence type="ECO:0000313" key="2">
    <source>
        <dbReference type="EMBL" id="AEE17500.1"/>
    </source>
</evidence>
<reference evidence="3" key="1">
    <citation type="submission" date="2011-04" db="EMBL/GenBank/DDBJ databases">
        <title>The complete genome of Treponema brennaborense DSM 12168.</title>
        <authorList>
            <person name="Lucas S."/>
            <person name="Han J."/>
            <person name="Lapidus A."/>
            <person name="Bruce D."/>
            <person name="Goodwin L."/>
            <person name="Pitluck S."/>
            <person name="Peters L."/>
            <person name="Kyrpides N."/>
            <person name="Mavromatis K."/>
            <person name="Ivanova N."/>
            <person name="Mikhailova N."/>
            <person name="Pagani I."/>
            <person name="Teshima H."/>
            <person name="Detter J.C."/>
            <person name="Tapia R."/>
            <person name="Han C."/>
            <person name="Land M."/>
            <person name="Hauser L."/>
            <person name="Markowitz V."/>
            <person name="Cheng J.-F."/>
            <person name="Hugenholtz P."/>
            <person name="Woyke T."/>
            <person name="Wu D."/>
            <person name="Gronow S."/>
            <person name="Wellnitz S."/>
            <person name="Brambilla E."/>
            <person name="Klenk H.-P."/>
            <person name="Eisen J.A."/>
        </authorList>
    </citation>
    <scope>NUCLEOTIDE SEQUENCE [LARGE SCALE GENOMIC DNA]</scope>
    <source>
        <strain evidence="3">DSM 12168 / CIP 105900 / DD5/3</strain>
    </source>
</reference>
<dbReference type="SUPFAM" id="SSF52317">
    <property type="entry name" value="Class I glutamine amidotransferase-like"/>
    <property type="match status" value="1"/>
</dbReference>
<dbReference type="OrthoDB" id="9800516at2"/>
<evidence type="ECO:0000313" key="3">
    <source>
        <dbReference type="Proteomes" id="UP000006546"/>
    </source>
</evidence>
<dbReference type="Gene3D" id="3.40.50.880">
    <property type="match status" value="1"/>
</dbReference>
<sequence length="199" mass="20446">MTIAVLFADGFEEVEAVTPVDYLRRSGATVLTVSCKESNAVTGSHGVTVLTDICVSDLAEAAPDGIVVPGGMPGAANVAACEAAVTAVADVHRRGGIVAAICAAPAVVLAKTGILRGKRYTCYPGMEQRMPEWCGAEWQSLTAGARKTDERCVVDGTLVTAAGPGAAEEFSLQLIRLVAGEAAAEKVRIGGVMRPLCQS</sequence>
<dbReference type="CDD" id="cd03135">
    <property type="entry name" value="GATase1_DJ-1"/>
    <property type="match status" value="1"/>
</dbReference>